<accession>A0A4Q0VKQ5</accession>
<name>A0A4Q0VKQ5_9LACO</name>
<keyword evidence="2" id="KW-1185">Reference proteome</keyword>
<comment type="caution">
    <text evidence="1">The sequence shown here is derived from an EMBL/GenBank/DDBJ whole genome shotgun (WGS) entry which is preliminary data.</text>
</comment>
<dbReference type="Proteomes" id="UP000290602">
    <property type="component" value="Unassembled WGS sequence"/>
</dbReference>
<organism evidence="1 2">
    <name type="scientific">Levilactobacillus suantsaii</name>
    <dbReference type="NCBI Taxonomy" id="2292255"/>
    <lineage>
        <taxon>Bacteria</taxon>
        <taxon>Bacillati</taxon>
        <taxon>Bacillota</taxon>
        <taxon>Bacilli</taxon>
        <taxon>Lactobacillales</taxon>
        <taxon>Lactobacillaceae</taxon>
        <taxon>Levilactobacillus</taxon>
    </lineage>
</organism>
<protein>
    <submittedName>
        <fullName evidence="1">Uncharacterized protein</fullName>
    </submittedName>
</protein>
<gene>
    <name evidence="1" type="ORF">DXH47_03180</name>
</gene>
<proteinExistence type="predicted"/>
<dbReference type="EMBL" id="QXIL01000004">
    <property type="protein sequence ID" value="RXI79396.1"/>
    <property type="molecule type" value="Genomic_DNA"/>
</dbReference>
<reference evidence="1 2" key="1">
    <citation type="submission" date="2018-08" db="EMBL/GenBank/DDBJ databases">
        <title>Lactobacillus suantsai sp. nov., isolated from traditional fermented suan-tsai in Taiwan.</title>
        <authorList>
            <person name="Huang C.-H."/>
        </authorList>
    </citation>
    <scope>NUCLEOTIDE SEQUENCE [LARGE SCALE GENOMIC DNA]</scope>
    <source>
        <strain evidence="1 2">BCRC 12945</strain>
    </source>
</reference>
<evidence type="ECO:0000313" key="1">
    <source>
        <dbReference type="EMBL" id="RXI79396.1"/>
    </source>
</evidence>
<dbReference type="RefSeq" id="WP_129031637.1">
    <property type="nucleotide sequence ID" value="NZ_CP059603.1"/>
</dbReference>
<dbReference type="AlphaFoldDB" id="A0A4Q0VKQ5"/>
<dbReference type="OrthoDB" id="2293359at2"/>
<evidence type="ECO:0000313" key="2">
    <source>
        <dbReference type="Proteomes" id="UP000290602"/>
    </source>
</evidence>
<sequence>MLNSAASRLKPLTERATLVYQELFNSLPVIAGQVVYPQLPAFQLTYFLQQALMRHYHVTLQFKAAPQVAPMTVTGYLQQDVAGHLILKSPHLITIVTPALLRSIRRVAR</sequence>